<dbReference type="InterPro" id="IPR036259">
    <property type="entry name" value="MFS_trans_sf"/>
</dbReference>
<evidence type="ECO:0000256" key="1">
    <source>
        <dbReference type="ARBA" id="ARBA00004651"/>
    </source>
</evidence>
<dbReference type="GO" id="GO:0022857">
    <property type="term" value="F:transmembrane transporter activity"/>
    <property type="evidence" value="ECO:0007669"/>
    <property type="project" value="InterPro"/>
</dbReference>
<feature type="domain" description="Major facilitator superfamily (MFS) profile" evidence="8">
    <location>
        <begin position="29"/>
        <end position="430"/>
    </location>
</feature>
<keyword evidence="2" id="KW-0813">Transport</keyword>
<keyword evidence="10" id="KW-1185">Reference proteome</keyword>
<feature type="transmembrane region" description="Helical" evidence="7">
    <location>
        <begin position="119"/>
        <end position="141"/>
    </location>
</feature>
<dbReference type="GO" id="GO:0005886">
    <property type="term" value="C:plasma membrane"/>
    <property type="evidence" value="ECO:0007669"/>
    <property type="project" value="UniProtKB-SubCell"/>
</dbReference>
<keyword evidence="4 7" id="KW-0812">Transmembrane</keyword>
<dbReference type="SUPFAM" id="SSF103473">
    <property type="entry name" value="MFS general substrate transporter"/>
    <property type="match status" value="1"/>
</dbReference>
<keyword evidence="3" id="KW-1003">Cell membrane</keyword>
<feature type="transmembrane region" description="Helical" evidence="7">
    <location>
        <begin position="153"/>
        <end position="176"/>
    </location>
</feature>
<evidence type="ECO:0000256" key="6">
    <source>
        <dbReference type="ARBA" id="ARBA00023136"/>
    </source>
</evidence>
<feature type="transmembrane region" description="Helical" evidence="7">
    <location>
        <begin position="61"/>
        <end position="83"/>
    </location>
</feature>
<dbReference type="PROSITE" id="PS00216">
    <property type="entry name" value="SUGAR_TRANSPORT_1"/>
    <property type="match status" value="1"/>
</dbReference>
<organism evidence="9 10">
    <name type="scientific">Hazenella coriacea</name>
    <dbReference type="NCBI Taxonomy" id="1179467"/>
    <lineage>
        <taxon>Bacteria</taxon>
        <taxon>Bacillati</taxon>
        <taxon>Bacillota</taxon>
        <taxon>Bacilli</taxon>
        <taxon>Bacillales</taxon>
        <taxon>Thermoactinomycetaceae</taxon>
        <taxon>Hazenella</taxon>
    </lineage>
</organism>
<feature type="transmembrane region" description="Helical" evidence="7">
    <location>
        <begin position="405"/>
        <end position="425"/>
    </location>
</feature>
<keyword evidence="6 7" id="KW-0472">Membrane</keyword>
<feature type="transmembrane region" description="Helical" evidence="7">
    <location>
        <begin position="34"/>
        <end position="55"/>
    </location>
</feature>
<accession>A0A4V2UVH2</accession>
<feature type="transmembrane region" description="Helical" evidence="7">
    <location>
        <begin position="182"/>
        <end position="202"/>
    </location>
</feature>
<evidence type="ECO:0000256" key="7">
    <source>
        <dbReference type="SAM" id="Phobius"/>
    </source>
</evidence>
<dbReference type="PANTHER" id="PTHR43414:SF1">
    <property type="entry name" value="PEPTIDE PERMEASE"/>
    <property type="match status" value="1"/>
</dbReference>
<comment type="caution">
    <text evidence="9">The sequence shown here is derived from an EMBL/GenBank/DDBJ whole genome shotgun (WGS) entry which is preliminary data.</text>
</comment>
<gene>
    <name evidence="9" type="ORF">EDD58_102347</name>
</gene>
<feature type="transmembrane region" description="Helical" evidence="7">
    <location>
        <begin position="376"/>
        <end position="399"/>
    </location>
</feature>
<evidence type="ECO:0000256" key="3">
    <source>
        <dbReference type="ARBA" id="ARBA00022475"/>
    </source>
</evidence>
<dbReference type="Pfam" id="PF07690">
    <property type="entry name" value="MFS_1"/>
    <property type="match status" value="2"/>
</dbReference>
<dbReference type="PANTHER" id="PTHR43414">
    <property type="entry name" value="MULTIDRUG RESISTANCE PROTEIN MDTG"/>
    <property type="match status" value="1"/>
</dbReference>
<sequence>MQPEILAAQKKGEVRMKGMIQDLKAMDRNIWIRFIGETVNGIAFMMLMPFFALYLKDKVDSLVHVGIVMAISPIAASFGSILGGRIADLYGRKPIMIISMFGNGILMLGFLFFDSFYAFMALSAFLGIFNSLFHPAASAMVTDVTEPENRTQAFGLLRMGHNIGAAIGPLIGASVMVISKSIIFIATSSTLILYSLIVLLFIEETLPKEARGKQHTSSEDEQPTPSTWKVLLQDKVLLVFIITGVVISMGFSQTEGMLPLHFDNEMSNIFGLNNPFPYLMALNGAMVVLFQFQISRWANRHSNGKVMLLGASLFGIGLLAIGWLPFYFGQWNTDKAMALGVLLFIYAIYTLGEMVMSPVQMTFVANIAPEHLRGTYMGAAGLQWIVGGAIGPIFGGYFFEHSQGNFNFTLLGLGCLVAGFVYLALDTWIKKQSIKQKQVA</sequence>
<evidence type="ECO:0000313" key="10">
    <source>
        <dbReference type="Proteomes" id="UP000294937"/>
    </source>
</evidence>
<dbReference type="Gene3D" id="1.20.1250.20">
    <property type="entry name" value="MFS general substrate transporter like domains"/>
    <property type="match status" value="1"/>
</dbReference>
<dbReference type="InterPro" id="IPR011701">
    <property type="entry name" value="MFS"/>
</dbReference>
<dbReference type="PROSITE" id="PS50850">
    <property type="entry name" value="MFS"/>
    <property type="match status" value="1"/>
</dbReference>
<reference evidence="9 10" key="1">
    <citation type="submission" date="2019-03" db="EMBL/GenBank/DDBJ databases">
        <title>Genomic Encyclopedia of Type Strains, Phase IV (KMG-IV): sequencing the most valuable type-strain genomes for metagenomic binning, comparative biology and taxonomic classification.</title>
        <authorList>
            <person name="Goeker M."/>
        </authorList>
    </citation>
    <scope>NUCLEOTIDE SEQUENCE [LARGE SCALE GENOMIC DNA]</scope>
    <source>
        <strain evidence="9 10">DSM 45707</strain>
    </source>
</reference>
<evidence type="ECO:0000313" key="9">
    <source>
        <dbReference type="EMBL" id="TCS95767.1"/>
    </source>
</evidence>
<dbReference type="Proteomes" id="UP000294937">
    <property type="component" value="Unassembled WGS sequence"/>
</dbReference>
<keyword evidence="5 7" id="KW-1133">Transmembrane helix</keyword>
<name>A0A4V2UVH2_9BACL</name>
<feature type="transmembrane region" description="Helical" evidence="7">
    <location>
        <begin position="336"/>
        <end position="355"/>
    </location>
</feature>
<feature type="transmembrane region" description="Helical" evidence="7">
    <location>
        <begin position="95"/>
        <end position="113"/>
    </location>
</feature>
<evidence type="ECO:0000256" key="5">
    <source>
        <dbReference type="ARBA" id="ARBA00022989"/>
    </source>
</evidence>
<dbReference type="AlphaFoldDB" id="A0A4V2UVH2"/>
<evidence type="ECO:0000256" key="2">
    <source>
        <dbReference type="ARBA" id="ARBA00022448"/>
    </source>
</evidence>
<feature type="transmembrane region" description="Helical" evidence="7">
    <location>
        <begin position="306"/>
        <end position="324"/>
    </location>
</feature>
<dbReference type="InterPro" id="IPR020846">
    <property type="entry name" value="MFS_dom"/>
</dbReference>
<evidence type="ECO:0000259" key="8">
    <source>
        <dbReference type="PROSITE" id="PS50850"/>
    </source>
</evidence>
<evidence type="ECO:0000256" key="4">
    <source>
        <dbReference type="ARBA" id="ARBA00022692"/>
    </source>
</evidence>
<comment type="subcellular location">
    <subcellularLocation>
        <location evidence="1">Cell membrane</location>
        <topology evidence="1">Multi-pass membrane protein</topology>
    </subcellularLocation>
</comment>
<protein>
    <submittedName>
        <fullName evidence="9">Putative MFS family arabinose efflux permease</fullName>
    </submittedName>
</protein>
<feature type="transmembrane region" description="Helical" evidence="7">
    <location>
        <begin position="236"/>
        <end position="256"/>
    </location>
</feature>
<dbReference type="CDD" id="cd17329">
    <property type="entry name" value="MFS_MdtH_MDR_like"/>
    <property type="match status" value="1"/>
</dbReference>
<proteinExistence type="predicted"/>
<dbReference type="InterPro" id="IPR005829">
    <property type="entry name" value="Sugar_transporter_CS"/>
</dbReference>
<dbReference type="EMBL" id="SMAG01000002">
    <property type="protein sequence ID" value="TCS95767.1"/>
    <property type="molecule type" value="Genomic_DNA"/>
</dbReference>
<feature type="transmembrane region" description="Helical" evidence="7">
    <location>
        <begin position="276"/>
        <end position="294"/>
    </location>
</feature>